<proteinExistence type="inferred from homology"/>
<evidence type="ECO:0000256" key="1">
    <source>
        <dbReference type="ARBA" id="ARBA00008580"/>
    </source>
</evidence>
<dbReference type="PANTHER" id="PTHR36582">
    <property type="entry name" value="ANTITOXIN PARD"/>
    <property type="match status" value="1"/>
</dbReference>
<sequence length="85" mass="9336">MNVSIGDRWERFVESVVKGGRYGSASEVVREGLRLVEEREAKLRALRETLDRSIAEGGEVSEAELDAALAAKAADWPKRTTDCDG</sequence>
<keyword evidence="2" id="KW-1277">Toxin-antitoxin system</keyword>
<organism evidence="3 4">
    <name type="scientific">Inquilinus ginsengisoli</name>
    <dbReference type="NCBI Taxonomy" id="363840"/>
    <lineage>
        <taxon>Bacteria</taxon>
        <taxon>Pseudomonadati</taxon>
        <taxon>Pseudomonadota</taxon>
        <taxon>Alphaproteobacteria</taxon>
        <taxon>Rhodospirillales</taxon>
        <taxon>Rhodospirillaceae</taxon>
        <taxon>Inquilinus</taxon>
    </lineage>
</organism>
<evidence type="ECO:0000313" key="3">
    <source>
        <dbReference type="EMBL" id="MDR6288295.1"/>
    </source>
</evidence>
<reference evidence="3 4" key="1">
    <citation type="submission" date="2023-07" db="EMBL/GenBank/DDBJ databases">
        <title>Sorghum-associated microbial communities from plants grown in Nebraska, USA.</title>
        <authorList>
            <person name="Schachtman D."/>
        </authorList>
    </citation>
    <scope>NUCLEOTIDE SEQUENCE [LARGE SCALE GENOMIC DNA]</scope>
    <source>
        <strain evidence="3 4">584</strain>
    </source>
</reference>
<dbReference type="CDD" id="cd22231">
    <property type="entry name" value="RHH_NikR_HicB-like"/>
    <property type="match status" value="1"/>
</dbReference>
<dbReference type="InterPro" id="IPR010985">
    <property type="entry name" value="Ribbon_hlx_hlx"/>
</dbReference>
<dbReference type="PANTHER" id="PTHR36582:SF2">
    <property type="entry name" value="ANTITOXIN PARD"/>
    <property type="match status" value="1"/>
</dbReference>
<dbReference type="Proteomes" id="UP001262410">
    <property type="component" value="Unassembled WGS sequence"/>
</dbReference>
<evidence type="ECO:0000313" key="4">
    <source>
        <dbReference type="Proteomes" id="UP001262410"/>
    </source>
</evidence>
<dbReference type="Pfam" id="PF03693">
    <property type="entry name" value="ParD_antitoxin"/>
    <property type="match status" value="1"/>
</dbReference>
<keyword evidence="4" id="KW-1185">Reference proteome</keyword>
<dbReference type="InterPro" id="IPR022789">
    <property type="entry name" value="ParD"/>
</dbReference>
<comment type="caution">
    <text evidence="3">The sequence shown here is derived from an EMBL/GenBank/DDBJ whole genome shotgun (WGS) entry which is preliminary data.</text>
</comment>
<dbReference type="RefSeq" id="WP_309792281.1">
    <property type="nucleotide sequence ID" value="NZ_JAVDPW010000002.1"/>
</dbReference>
<protein>
    <submittedName>
        <fullName evidence="3">Antitoxin ParD1/3/4</fullName>
    </submittedName>
</protein>
<evidence type="ECO:0000256" key="2">
    <source>
        <dbReference type="ARBA" id="ARBA00022649"/>
    </source>
</evidence>
<accession>A0ABU1JI57</accession>
<dbReference type="Gene3D" id="6.10.10.120">
    <property type="entry name" value="Antitoxin ParD1-like"/>
    <property type="match status" value="1"/>
</dbReference>
<comment type="similarity">
    <text evidence="1">Belongs to the ParD antitoxin family.</text>
</comment>
<dbReference type="SUPFAM" id="SSF47598">
    <property type="entry name" value="Ribbon-helix-helix"/>
    <property type="match status" value="1"/>
</dbReference>
<dbReference type="NCBIfam" id="TIGR02606">
    <property type="entry name" value="antidote_CC2985"/>
    <property type="match status" value="1"/>
</dbReference>
<gene>
    <name evidence="3" type="ORF">E9232_000802</name>
</gene>
<dbReference type="EMBL" id="JAVDPW010000002">
    <property type="protein sequence ID" value="MDR6288295.1"/>
    <property type="molecule type" value="Genomic_DNA"/>
</dbReference>
<name>A0ABU1JI57_9PROT</name>
<dbReference type="InterPro" id="IPR038296">
    <property type="entry name" value="ParD_sf"/>
</dbReference>